<dbReference type="PhylomeDB" id="B6QVR2"/>
<keyword evidence="5" id="KW-0687">Ribonucleoprotein</keyword>
<evidence type="ECO:0000256" key="2">
    <source>
        <dbReference type="ARBA" id="ARBA00005557"/>
    </source>
</evidence>
<keyword evidence="8" id="KW-1185">Reference proteome</keyword>
<comment type="similarity">
    <text evidence="2">Belongs to the mitochondrion-specific ribosomal protein mL53 family.</text>
</comment>
<dbReference type="GO" id="GO:0005739">
    <property type="term" value="C:mitochondrion"/>
    <property type="evidence" value="ECO:0007669"/>
    <property type="project" value="UniProtKB-SubCell"/>
</dbReference>
<protein>
    <recommendedName>
        <fullName evidence="6">Large ribosomal subunit protein mL53</fullName>
    </recommendedName>
</protein>
<dbReference type="STRING" id="441960.B6QVR2"/>
<dbReference type="GO" id="GO:1990904">
    <property type="term" value="C:ribonucleoprotein complex"/>
    <property type="evidence" value="ECO:0007669"/>
    <property type="project" value="UniProtKB-KW"/>
</dbReference>
<dbReference type="AlphaFoldDB" id="B6QVR2"/>
<gene>
    <name evidence="7" type="ORF">PMAA_013310</name>
</gene>
<keyword evidence="3" id="KW-0689">Ribosomal protein</keyword>
<sequence>MESFPPHRETFRNSIRTFSPFKIPIDYYPIHENQQRPESRETCRKTAKMTIPVSTITSFRTAFSPFSPLGRPCRILLNLLQNPSTAPTSSATHIDIKVSHLPRNSTQLPECTIGFKGGKEIKLEIGKRNMKIGDVLDEIARVGRVVEREQSLKG</sequence>
<keyword evidence="4" id="KW-0496">Mitochondrion</keyword>
<dbReference type="InterPro" id="IPR019716">
    <property type="entry name" value="Ribosomal_mL53"/>
</dbReference>
<evidence type="ECO:0000256" key="6">
    <source>
        <dbReference type="ARBA" id="ARBA00035180"/>
    </source>
</evidence>
<dbReference type="HOGENOM" id="CLU_131037_0_0_1"/>
<proteinExistence type="inferred from homology"/>
<evidence type="ECO:0000256" key="3">
    <source>
        <dbReference type="ARBA" id="ARBA00022980"/>
    </source>
</evidence>
<name>B6QVR2_TALMQ</name>
<evidence type="ECO:0000256" key="5">
    <source>
        <dbReference type="ARBA" id="ARBA00023274"/>
    </source>
</evidence>
<dbReference type="VEuPathDB" id="FungiDB:PMAA_013310"/>
<accession>B6QVR2</accession>
<evidence type="ECO:0000313" key="7">
    <source>
        <dbReference type="EMBL" id="EEA19067.1"/>
    </source>
</evidence>
<dbReference type="Proteomes" id="UP000001294">
    <property type="component" value="Unassembled WGS sequence"/>
</dbReference>
<organism evidence="7 8">
    <name type="scientific">Talaromyces marneffei (strain ATCC 18224 / CBS 334.59 / QM 7333)</name>
    <name type="common">Penicillium marneffei</name>
    <dbReference type="NCBI Taxonomy" id="441960"/>
    <lineage>
        <taxon>Eukaryota</taxon>
        <taxon>Fungi</taxon>
        <taxon>Dikarya</taxon>
        <taxon>Ascomycota</taxon>
        <taxon>Pezizomycotina</taxon>
        <taxon>Eurotiomycetes</taxon>
        <taxon>Eurotiomycetidae</taxon>
        <taxon>Eurotiales</taxon>
        <taxon>Trichocomaceae</taxon>
        <taxon>Talaromyces</taxon>
        <taxon>Talaromyces sect. Talaromyces</taxon>
    </lineage>
</organism>
<comment type="subcellular location">
    <subcellularLocation>
        <location evidence="1">Mitochondrion</location>
    </subcellularLocation>
</comment>
<dbReference type="OrthoDB" id="4136894at2759"/>
<evidence type="ECO:0000256" key="4">
    <source>
        <dbReference type="ARBA" id="ARBA00023128"/>
    </source>
</evidence>
<reference evidence="8" key="1">
    <citation type="journal article" date="2015" name="Genome Announc.">
        <title>Genome sequence of the AIDS-associated pathogen Penicillium marneffei (ATCC18224) and its near taxonomic relative Talaromyces stipitatus (ATCC10500).</title>
        <authorList>
            <person name="Nierman W.C."/>
            <person name="Fedorova-Abrams N.D."/>
            <person name="Andrianopoulos A."/>
        </authorList>
    </citation>
    <scope>NUCLEOTIDE SEQUENCE [LARGE SCALE GENOMIC DNA]</scope>
    <source>
        <strain evidence="8">ATCC 18224 / CBS 334.59 / QM 7333</strain>
    </source>
</reference>
<dbReference type="GO" id="GO:0005840">
    <property type="term" value="C:ribosome"/>
    <property type="evidence" value="ECO:0007669"/>
    <property type="project" value="UniProtKB-KW"/>
</dbReference>
<evidence type="ECO:0000256" key="1">
    <source>
        <dbReference type="ARBA" id="ARBA00004173"/>
    </source>
</evidence>
<dbReference type="EMBL" id="DS995906">
    <property type="protein sequence ID" value="EEA19067.1"/>
    <property type="molecule type" value="Genomic_DNA"/>
</dbReference>
<evidence type="ECO:0000313" key="8">
    <source>
        <dbReference type="Proteomes" id="UP000001294"/>
    </source>
</evidence>
<dbReference type="Pfam" id="PF10780">
    <property type="entry name" value="MRP_L53"/>
    <property type="match status" value="1"/>
</dbReference>
<dbReference type="Gene3D" id="3.40.30.10">
    <property type="entry name" value="Glutaredoxin"/>
    <property type="match status" value="1"/>
</dbReference>